<dbReference type="GO" id="GO:0005789">
    <property type="term" value="C:endoplasmic reticulum membrane"/>
    <property type="evidence" value="ECO:0007669"/>
    <property type="project" value="UniProtKB-SubCell"/>
</dbReference>
<dbReference type="InterPro" id="IPR002591">
    <property type="entry name" value="Phosphodiest/P_Trfase"/>
</dbReference>
<sequence>MAPSSTSKSSFNGILSSIRHHALASLLLGWIAYLHLSGLYLFTKGFLLTRLTLDEINTCSPSSPDCSITPRFDKAVVLIIDALRFDFISPNPSSPNDPNHHHILTLPAELTASDPTRSVIFHAHSDPPTTTLQRLKGITTGSLPTFVEAGSNFAGSAVKEDSWPLQLQRAGKKVGFMGDDTWLSVFPDLFAKNLSAPFESFNVEDLHTVDQGVIDNLLPLMEDVTKKDEWDVLIGHFLGVDHVGHRVGPSHQTMKAKLTQMNEVLRKVVDALDDNTLLMLLGDHGMDRKGDHGGDGELETSSALWFYSKKPSFTPSNPLASVPTYTLSGASVPARFVQQIDLVPSLSLLMGLPIPYNNLGSIIPELFSSKRELAQAFDINAAQVWRYLQSYRKVVGSGKEAKKAVEGLRRVWDNAGRVQNDLKSAEALPTPSIELMSAQQAFLLETLTQCRLLWAQFNTSSLLLGLCILLLSLPTMWTVYFAISQERSNWEQWAQQNLGSAFWGALGGGIVGGLSSGLGSVLGGNKQDGLGMGATVLYSAAFASELAILVPQFLPSIQTLRTNITRFGRPTLFSLIGPIILVIHCIGLSTNSFILWEDRITLYFLVTISLLSLAYAPAAPIPNLRLRLIGFSLLFATTLRLSGGSTICREENGASCSVSFYQHASTPQSPSWLLALSFPVAYVLPSIVGSFLGISKSYAGLAPTITGMLWRGVMLAGSVYWLFERGETWEAVNPARIPLLKSSKVWLARLVFVAVGVIYFVWYISPLCIEARRAGEETKTGAEEEGEEDNPLAPPKPKKGQLIVLGFANSFGSSYLLFLLPLFSLLWILAQPTGQIVLALNLVALLSFLELTDSQRDVKAVVQAFARSTDPAGFNGPEAGTILPPTFTEASTLALLSSLLFYTTGHQAVLSSIHWSTAFIGFPTLTQPIATLFVGLNTWGPLLLITLAVPLLGHWNVSPRPKNHVPVLPDSLKAILGYSIYQSSVAISTMTWAAWHRRHLMVWPVFAPRFMMAAVGLVVVDLGLVFAVGVGMRLVDKKVKKVFATVT</sequence>
<evidence type="ECO:0000256" key="11">
    <source>
        <dbReference type="SAM" id="Phobius"/>
    </source>
</evidence>
<dbReference type="CDD" id="cd16023">
    <property type="entry name" value="GPI_EPT_3"/>
    <property type="match status" value="1"/>
</dbReference>
<reference evidence="12" key="1">
    <citation type="submission" date="2014-08" db="EMBL/GenBank/DDBJ databases">
        <authorList>
            <person name="Sharma Rahul"/>
            <person name="Thines Marco"/>
        </authorList>
    </citation>
    <scope>NUCLEOTIDE SEQUENCE</scope>
</reference>
<feature type="transmembrane region" description="Helical" evidence="11">
    <location>
        <begin position="503"/>
        <end position="523"/>
    </location>
</feature>
<dbReference type="GO" id="GO:0006506">
    <property type="term" value="P:GPI anchor biosynthetic process"/>
    <property type="evidence" value="ECO:0007669"/>
    <property type="project" value="UniProtKB-UniPathway"/>
</dbReference>
<keyword evidence="9 11" id="KW-0472">Membrane</keyword>
<evidence type="ECO:0000256" key="10">
    <source>
        <dbReference type="ARBA" id="ARBA00023180"/>
    </source>
</evidence>
<dbReference type="InterPro" id="IPR037675">
    <property type="entry name" value="PIG-O_N"/>
</dbReference>
<feature type="transmembrane region" description="Helical" evidence="11">
    <location>
        <begin position="928"/>
        <end position="953"/>
    </location>
</feature>
<dbReference type="Pfam" id="PF01663">
    <property type="entry name" value="Phosphodiest"/>
    <property type="match status" value="1"/>
</dbReference>
<comment type="similarity">
    <text evidence="3">Belongs to the PIGG/PIGN/PIGO family. PIGO subfamily.</text>
</comment>
<dbReference type="AlphaFoldDB" id="A0A0F7SN87"/>
<keyword evidence="4" id="KW-0337">GPI-anchor biosynthesis</keyword>
<evidence type="ECO:0000256" key="9">
    <source>
        <dbReference type="ARBA" id="ARBA00023136"/>
    </source>
</evidence>
<feature type="transmembrane region" description="Helical" evidence="11">
    <location>
        <begin position="530"/>
        <end position="550"/>
    </location>
</feature>
<dbReference type="GO" id="GO:0051377">
    <property type="term" value="F:mannose-ethanolamine phosphotransferase activity"/>
    <property type="evidence" value="ECO:0007669"/>
    <property type="project" value="InterPro"/>
</dbReference>
<feature type="transmembrane region" description="Helical" evidence="11">
    <location>
        <begin position="974"/>
        <end position="995"/>
    </location>
</feature>
<dbReference type="UniPathway" id="UPA00196"/>
<feature type="transmembrane region" description="Helical" evidence="11">
    <location>
        <begin position="899"/>
        <end position="922"/>
    </location>
</feature>
<dbReference type="InterPro" id="IPR039524">
    <property type="entry name" value="PIGO/GPI13"/>
</dbReference>
<feature type="transmembrane region" description="Helical" evidence="11">
    <location>
        <begin position="20"/>
        <end position="42"/>
    </location>
</feature>
<feature type="transmembrane region" description="Helical" evidence="11">
    <location>
        <begin position="570"/>
        <end position="588"/>
    </location>
</feature>
<dbReference type="Gene3D" id="3.40.720.10">
    <property type="entry name" value="Alkaline Phosphatase, subunit A"/>
    <property type="match status" value="1"/>
</dbReference>
<name>A0A0F7SN87_PHARH</name>
<evidence type="ECO:0000256" key="3">
    <source>
        <dbReference type="ARBA" id="ARBA00008695"/>
    </source>
</evidence>
<evidence type="ECO:0000256" key="8">
    <source>
        <dbReference type="ARBA" id="ARBA00022989"/>
    </source>
</evidence>
<feature type="transmembrane region" description="Helical" evidence="11">
    <location>
        <begin position="600"/>
        <end position="618"/>
    </location>
</feature>
<feature type="transmembrane region" description="Helical" evidence="11">
    <location>
        <begin position="461"/>
        <end position="483"/>
    </location>
</feature>
<feature type="transmembrane region" description="Helical" evidence="11">
    <location>
        <begin position="701"/>
        <end position="723"/>
    </location>
</feature>
<proteinExistence type="inferred from homology"/>
<keyword evidence="7" id="KW-0256">Endoplasmic reticulum</keyword>
<dbReference type="EMBL" id="LN483142">
    <property type="protein sequence ID" value="CED82826.1"/>
    <property type="molecule type" value="Genomic_DNA"/>
</dbReference>
<evidence type="ECO:0000256" key="5">
    <source>
        <dbReference type="ARBA" id="ARBA00022679"/>
    </source>
</evidence>
<keyword evidence="10" id="KW-0325">Glycoprotein</keyword>
<keyword evidence="6 11" id="KW-0812">Transmembrane</keyword>
<evidence type="ECO:0000256" key="1">
    <source>
        <dbReference type="ARBA" id="ARBA00004477"/>
    </source>
</evidence>
<organism evidence="12">
    <name type="scientific">Phaffia rhodozyma</name>
    <name type="common">Yeast</name>
    <name type="synonym">Xanthophyllomyces dendrorhous</name>
    <dbReference type="NCBI Taxonomy" id="264483"/>
    <lineage>
        <taxon>Eukaryota</taxon>
        <taxon>Fungi</taxon>
        <taxon>Dikarya</taxon>
        <taxon>Basidiomycota</taxon>
        <taxon>Agaricomycotina</taxon>
        <taxon>Tremellomycetes</taxon>
        <taxon>Cystofilobasidiales</taxon>
        <taxon>Mrakiaceae</taxon>
        <taxon>Phaffia</taxon>
    </lineage>
</organism>
<evidence type="ECO:0000256" key="4">
    <source>
        <dbReference type="ARBA" id="ARBA00022502"/>
    </source>
</evidence>
<feature type="transmembrane region" description="Helical" evidence="11">
    <location>
        <begin position="834"/>
        <end position="851"/>
    </location>
</feature>
<protein>
    <submittedName>
        <fullName evidence="12">Glycosylphosphatidylinositol anchor synthesis protein</fullName>
    </submittedName>
</protein>
<evidence type="ECO:0000313" key="12">
    <source>
        <dbReference type="EMBL" id="CED82826.1"/>
    </source>
</evidence>
<keyword evidence="8 11" id="KW-1133">Transmembrane helix</keyword>
<comment type="subcellular location">
    <subcellularLocation>
        <location evidence="1">Endoplasmic reticulum membrane</location>
        <topology evidence="1">Multi-pass membrane protein</topology>
    </subcellularLocation>
</comment>
<evidence type="ECO:0000256" key="6">
    <source>
        <dbReference type="ARBA" id="ARBA00022692"/>
    </source>
</evidence>
<keyword evidence="5" id="KW-0808">Transferase</keyword>
<accession>A0A0F7SN87</accession>
<feature type="transmembrane region" description="Helical" evidence="11">
    <location>
        <begin position="1010"/>
        <end position="1031"/>
    </location>
</feature>
<dbReference type="PANTHER" id="PTHR23071">
    <property type="entry name" value="PHOSPHATIDYLINOSITOL GLYCAN"/>
    <property type="match status" value="1"/>
</dbReference>
<dbReference type="PANTHER" id="PTHR23071:SF1">
    <property type="entry name" value="GPI ETHANOLAMINE PHOSPHATE TRANSFERASE 3"/>
    <property type="match status" value="1"/>
</dbReference>
<comment type="pathway">
    <text evidence="2">Glycolipid biosynthesis; glycosylphosphatidylinositol-anchor biosynthesis.</text>
</comment>
<evidence type="ECO:0000256" key="2">
    <source>
        <dbReference type="ARBA" id="ARBA00004687"/>
    </source>
</evidence>
<dbReference type="SUPFAM" id="SSF53649">
    <property type="entry name" value="Alkaline phosphatase-like"/>
    <property type="match status" value="1"/>
</dbReference>
<dbReference type="InterPro" id="IPR017850">
    <property type="entry name" value="Alkaline_phosphatase_core_sf"/>
</dbReference>
<evidence type="ECO:0000256" key="7">
    <source>
        <dbReference type="ARBA" id="ARBA00022824"/>
    </source>
</evidence>
<feature type="transmembrane region" description="Helical" evidence="11">
    <location>
        <begin position="802"/>
        <end position="828"/>
    </location>
</feature>
<feature type="transmembrane region" description="Helical" evidence="11">
    <location>
        <begin position="743"/>
        <end position="764"/>
    </location>
</feature>
<feature type="transmembrane region" description="Helical" evidence="11">
    <location>
        <begin position="672"/>
        <end position="694"/>
    </location>
</feature>